<dbReference type="InterPro" id="IPR029044">
    <property type="entry name" value="Nucleotide-diphossugar_trans"/>
</dbReference>
<dbReference type="EMBL" id="HBUF01323169">
    <property type="protein sequence ID" value="CAG6695383.1"/>
    <property type="molecule type" value="Transcribed_RNA"/>
</dbReference>
<evidence type="ECO:0000256" key="5">
    <source>
        <dbReference type="SAM" id="SignalP"/>
    </source>
</evidence>
<sequence>MFVLLSVLFMCHIFTPAITEEAVLKSPTMFVAILVRNKAHTLPYFLTLFEQLNYPKDRMYLWIRSDHNIDNSSSIVKSWLEANQHKYHHVDSVFDPEPYSDLDEEVAYWPKERYTHMIGLRESALTTARKLWADYILFLDADVFLTNPDTLSLLISKNTTAVGPMLKSDGLYSNFWCGMSEKFYYKRTEDYEPILSKKRVGCHQVPMVHSCVLVNLNVDSSDAFTFVPNKLKGYKGPHDDIITFALSTNFSGVHLYVCNDQSYGYVTVPLEKDTGLEYDMEQLLNIKLHAIVETEDHGFPVSPLLSKFLPPPPPADKLSLDEIYVINLKRRPERKLKMVAATSVLSLEVNFINAVDGRKLNDTNLAELGVSMLPGYADPYHKRPMKKGEIGCFLSHYKIWNDVIDKNYDIVMVLEDDVRFESFFRQKLLAVLKELKTLPSWDLIYLGRKKLSEKPETLVPGSRYLVDASYSYWTLGYLLSSQGAHKLRNAHPLNNMLPVDEFLPLLSGKHPEKEWAEFYPVRDLITWSVQPLLLYPMRYLNEEGYVSDTEDSPMALSTPEPSSGDSPMSLSTPEPSLGKGSSEGAESSQRERSMKEEL</sequence>
<feature type="domain" description="Glycosyl transferase family 25" evidence="6">
    <location>
        <begin position="322"/>
        <end position="502"/>
    </location>
</feature>
<dbReference type="InterPro" id="IPR002654">
    <property type="entry name" value="Glyco_trans_25"/>
</dbReference>
<name>A0A8D8Q9K8_9HEMI</name>
<dbReference type="SUPFAM" id="SSF53448">
    <property type="entry name" value="Nucleotide-diphospho-sugar transferases"/>
    <property type="match status" value="1"/>
</dbReference>
<dbReference type="Gene3D" id="3.90.550.10">
    <property type="entry name" value="Spore Coat Polysaccharide Biosynthesis Protein SpsA, Chain A"/>
    <property type="match status" value="1"/>
</dbReference>
<dbReference type="InterPro" id="IPR050757">
    <property type="entry name" value="Collagen_mod_GT25"/>
</dbReference>
<organism evidence="7">
    <name type="scientific">Cacopsylla melanoneura</name>
    <dbReference type="NCBI Taxonomy" id="428564"/>
    <lineage>
        <taxon>Eukaryota</taxon>
        <taxon>Metazoa</taxon>
        <taxon>Ecdysozoa</taxon>
        <taxon>Arthropoda</taxon>
        <taxon>Hexapoda</taxon>
        <taxon>Insecta</taxon>
        <taxon>Pterygota</taxon>
        <taxon>Neoptera</taxon>
        <taxon>Paraneoptera</taxon>
        <taxon>Hemiptera</taxon>
        <taxon>Sternorrhyncha</taxon>
        <taxon>Psylloidea</taxon>
        <taxon>Psyllidae</taxon>
        <taxon>Psyllinae</taxon>
        <taxon>Cacopsylla</taxon>
    </lineage>
</organism>
<evidence type="ECO:0000256" key="4">
    <source>
        <dbReference type="SAM" id="MobiDB-lite"/>
    </source>
</evidence>
<feature type="signal peptide" evidence="5">
    <location>
        <begin position="1"/>
        <end position="19"/>
    </location>
</feature>
<dbReference type="PANTHER" id="PTHR10730:SF53">
    <property type="entry name" value="GLYCOSYLTRANSFERASE 25 FAMILY MEMBER"/>
    <property type="match status" value="1"/>
</dbReference>
<dbReference type="EMBL" id="HBUF01323167">
    <property type="protein sequence ID" value="CAG6695381.1"/>
    <property type="molecule type" value="Transcribed_RNA"/>
</dbReference>
<dbReference type="EMBL" id="HBUF01382036">
    <property type="protein sequence ID" value="CAG6730668.1"/>
    <property type="molecule type" value="Transcribed_RNA"/>
</dbReference>
<proteinExistence type="inferred from homology"/>
<keyword evidence="5" id="KW-0732">Signal</keyword>
<evidence type="ECO:0000259" key="6">
    <source>
        <dbReference type="Pfam" id="PF01755"/>
    </source>
</evidence>
<evidence type="ECO:0000313" key="7">
    <source>
        <dbReference type="EMBL" id="CAG6627670.1"/>
    </source>
</evidence>
<keyword evidence="3 7" id="KW-0808">Transferase</keyword>
<protein>
    <submittedName>
        <fullName evidence="7">Glycosyltransferase 25 family member</fullName>
    </submittedName>
</protein>
<reference evidence="7" key="1">
    <citation type="submission" date="2021-05" db="EMBL/GenBank/DDBJ databases">
        <authorList>
            <person name="Alioto T."/>
            <person name="Alioto T."/>
            <person name="Gomez Garrido J."/>
        </authorList>
    </citation>
    <scope>NUCLEOTIDE SEQUENCE</scope>
</reference>
<dbReference type="EMBL" id="HBUF01066046">
    <property type="protein sequence ID" value="CAG6627670.1"/>
    <property type="molecule type" value="Transcribed_RNA"/>
</dbReference>
<evidence type="ECO:0000256" key="3">
    <source>
        <dbReference type="ARBA" id="ARBA00022679"/>
    </source>
</evidence>
<dbReference type="CDD" id="cd06532">
    <property type="entry name" value="Glyco_transf_25"/>
    <property type="match status" value="1"/>
</dbReference>
<feature type="compositionally biased region" description="Basic and acidic residues" evidence="4">
    <location>
        <begin position="588"/>
        <end position="598"/>
    </location>
</feature>
<keyword evidence="2" id="KW-0328">Glycosyltransferase</keyword>
<accession>A0A8D8Q9K8</accession>
<comment type="similarity">
    <text evidence="1">Belongs to the glycosyltransferase 25 family.</text>
</comment>
<evidence type="ECO:0000256" key="2">
    <source>
        <dbReference type="ARBA" id="ARBA00022676"/>
    </source>
</evidence>
<feature type="region of interest" description="Disordered" evidence="4">
    <location>
        <begin position="548"/>
        <end position="598"/>
    </location>
</feature>
<evidence type="ECO:0000256" key="1">
    <source>
        <dbReference type="ARBA" id="ARBA00006721"/>
    </source>
</evidence>
<feature type="compositionally biased region" description="Polar residues" evidence="4">
    <location>
        <begin position="559"/>
        <end position="574"/>
    </location>
</feature>
<feature type="chain" id="PRO_5036428503" evidence="5">
    <location>
        <begin position="20"/>
        <end position="598"/>
    </location>
</feature>
<dbReference type="PANTHER" id="PTHR10730">
    <property type="entry name" value="PROCOLLAGEN-LYSINE,2-OXOGLUTARATE 5-DIOXYGENASE/GLYCOSYLTRANSFERASE 25 FAMILY MEMBER"/>
    <property type="match status" value="1"/>
</dbReference>
<dbReference type="Pfam" id="PF01755">
    <property type="entry name" value="Glyco_transf_25"/>
    <property type="match status" value="1"/>
</dbReference>
<dbReference type="GO" id="GO:0050211">
    <property type="term" value="F:procollagen galactosyltransferase activity"/>
    <property type="evidence" value="ECO:0007669"/>
    <property type="project" value="TreeGrafter"/>
</dbReference>
<dbReference type="AlphaFoldDB" id="A0A8D8Q9K8"/>